<dbReference type="AlphaFoldDB" id="A0AAD5GNN0"/>
<name>A0AAD5GNN0_AMBAR</name>
<feature type="domain" description="Calmodulin binding protein central" evidence="1">
    <location>
        <begin position="2"/>
        <end position="37"/>
    </location>
</feature>
<organism evidence="2 3">
    <name type="scientific">Ambrosia artemisiifolia</name>
    <name type="common">Common ragweed</name>
    <dbReference type="NCBI Taxonomy" id="4212"/>
    <lineage>
        <taxon>Eukaryota</taxon>
        <taxon>Viridiplantae</taxon>
        <taxon>Streptophyta</taxon>
        <taxon>Embryophyta</taxon>
        <taxon>Tracheophyta</taxon>
        <taxon>Spermatophyta</taxon>
        <taxon>Magnoliopsida</taxon>
        <taxon>eudicotyledons</taxon>
        <taxon>Gunneridae</taxon>
        <taxon>Pentapetalae</taxon>
        <taxon>asterids</taxon>
        <taxon>campanulids</taxon>
        <taxon>Asterales</taxon>
        <taxon>Asteraceae</taxon>
        <taxon>Asteroideae</taxon>
        <taxon>Heliantheae alliance</taxon>
        <taxon>Heliantheae</taxon>
        <taxon>Ambrosia</taxon>
    </lineage>
</organism>
<evidence type="ECO:0000259" key="1">
    <source>
        <dbReference type="Pfam" id="PF20451"/>
    </source>
</evidence>
<evidence type="ECO:0000313" key="3">
    <source>
        <dbReference type="Proteomes" id="UP001206925"/>
    </source>
</evidence>
<accession>A0AAD5GNN0</accession>
<keyword evidence="3" id="KW-1185">Reference proteome</keyword>
<comment type="caution">
    <text evidence="2">The sequence shown here is derived from an EMBL/GenBank/DDBJ whole genome shotgun (WGS) entry which is preliminary data.</text>
</comment>
<dbReference type="InterPro" id="IPR046830">
    <property type="entry name" value="Calmod_bind_M"/>
</dbReference>
<dbReference type="EMBL" id="JAMZMK010006321">
    <property type="protein sequence ID" value="KAI7749622.1"/>
    <property type="molecule type" value="Genomic_DNA"/>
</dbReference>
<protein>
    <recommendedName>
        <fullName evidence="1">Calmodulin binding protein central domain-containing protein</fullName>
    </recommendedName>
</protein>
<reference evidence="2" key="1">
    <citation type="submission" date="2022-06" db="EMBL/GenBank/DDBJ databases">
        <title>Uncovering the hologenomic basis of an extraordinary plant invasion.</title>
        <authorList>
            <person name="Bieker V.C."/>
            <person name="Martin M.D."/>
            <person name="Gilbert T."/>
            <person name="Hodgins K."/>
            <person name="Battlay P."/>
            <person name="Petersen B."/>
            <person name="Wilson J."/>
        </authorList>
    </citation>
    <scope>NUCLEOTIDE SEQUENCE</scope>
    <source>
        <strain evidence="2">AA19_3_7</strain>
        <tissue evidence="2">Leaf</tissue>
    </source>
</reference>
<evidence type="ECO:0000313" key="2">
    <source>
        <dbReference type="EMBL" id="KAI7749622.1"/>
    </source>
</evidence>
<dbReference type="Pfam" id="PF20451">
    <property type="entry name" value="Calmod_bind_M"/>
    <property type="match status" value="1"/>
</dbReference>
<gene>
    <name evidence="2" type="ORF">M8C21_030135</name>
</gene>
<proteinExistence type="predicted"/>
<sequence length="120" mass="13814">MTVKDFLDRLSSNPIALQKIYGSNGKRWEDTIRHAKRAISSKKCNIRGSVGSNTKEQDDVSMVDHNFCNRLDVESFEASACASSDDMMPMVFDQFSLDQNFEYYQDEVFYSDLFTTLEQL</sequence>
<dbReference type="Proteomes" id="UP001206925">
    <property type="component" value="Unassembled WGS sequence"/>
</dbReference>